<dbReference type="InterPro" id="IPR022782">
    <property type="entry name" value="AIP3-like_C"/>
</dbReference>
<keyword evidence="1 2" id="KW-0175">Coiled coil</keyword>
<dbReference type="Proteomes" id="UP000046393">
    <property type="component" value="Unplaced"/>
</dbReference>
<sequence>MLQKIKTALKVHVIGITAARLSSTFQVKTAPLAVEEDIRDQRQSTLPKPPSGRASAVLQHLREDARPHPVTVIRDSHSPTPLRVERPTTSPCVVFLEVNDEVKRAILPPVVDTIDSVKALFLRTFPQLTAKYLNLPYVKIYIQEPSKGQLFYELDDLKDLKDRAVLKLREQLSGFQSPQPIRFTDHPPDYLSESEGELSDYRSRTPHRIGSYRPPSSLDKRSYGSLKSARSPIPPRFDSYYDPYSSDASSQEPRSGSATPVIDKETRFRMETMERQLAGLSSLVHSALVSKGMSETSQRDMQELRKQILALHSDCDDVKEFKKNGLVSAHPGSSIPSSTEPSLPDTYSLNGEAQQHLIRLKQQTADIQNQLRQVRRAVQVNVQNGRDILRDAFDQIQKHISKQAGIDAMTIKPDHIESLKSEHITQITQLQKSLQSFEEDVEDVRKLVLNTNRKLRMSEVEHFTNSLTKIGRNAARLKTQFPSIQSELEKKIKADMERVVREESFIKEESTQIDQCLRRCKTLANMMVTMKKLAMVQDPAVTSPYRIERSADRMSVKSGNGTIATTREDLSKQSPNESVSVPAMPTSGLVLVGQNLGSRASAPPSGRTIKDSNLPPPVPPSPHNYEKPSTSDKYEETRMLDAILDELNSTRKLSLNGPPKPPERKSSSDLKSRFTPNEVKNIQHQQKGASTPIINTALRSPASYNQPHLSSARPPPPFYVPNNNSRSSLNYRPPSLPPVQHRTTLKYAESFPEHFQRPPEAIASTDALDPNESLRANGASSNESLNSQEGISIIQK</sequence>
<dbReference type="PANTHER" id="PTHR22741">
    <property type="entry name" value="P140CAP/SNIP-RELATED"/>
    <property type="match status" value="1"/>
</dbReference>
<dbReference type="STRING" id="451379.A0A0N5AUP5"/>
<feature type="region of interest" description="Disordered" evidence="3">
    <location>
        <begin position="703"/>
        <end position="796"/>
    </location>
</feature>
<feature type="compositionally biased region" description="Basic and acidic residues" evidence="3">
    <location>
        <begin position="661"/>
        <end position="672"/>
    </location>
</feature>
<dbReference type="Gene3D" id="1.20.58.1540">
    <property type="entry name" value="Actin interacting protein 3, C-terminal domain"/>
    <property type="match status" value="1"/>
</dbReference>
<feature type="region of interest" description="Disordered" evidence="3">
    <location>
        <begin position="177"/>
        <end position="263"/>
    </location>
</feature>
<dbReference type="Pfam" id="PF03915">
    <property type="entry name" value="AIP3"/>
    <property type="match status" value="1"/>
</dbReference>
<evidence type="ECO:0000313" key="6">
    <source>
        <dbReference type="WBParaSite" id="SMUV_0000858401-mRNA-1"/>
    </source>
</evidence>
<evidence type="ECO:0000256" key="3">
    <source>
        <dbReference type="SAM" id="MobiDB-lite"/>
    </source>
</evidence>
<name>A0A0N5AUP5_9BILA</name>
<dbReference type="PANTHER" id="PTHR22741:SF10">
    <property type="entry name" value="COILED-COIL DOMAIN-CONTAINING PROTEIN CG32809"/>
    <property type="match status" value="1"/>
</dbReference>
<protein>
    <submittedName>
        <fullName evidence="6">AIP3 domain-containing protein</fullName>
    </submittedName>
</protein>
<keyword evidence="5" id="KW-1185">Reference proteome</keyword>
<feature type="compositionally biased region" description="Polar residues" evidence="3">
    <location>
        <begin position="778"/>
        <end position="796"/>
    </location>
</feature>
<feature type="region of interest" description="Disordered" evidence="3">
    <location>
        <begin position="553"/>
        <end position="583"/>
    </location>
</feature>
<feature type="compositionally biased region" description="Polar residues" evidence="3">
    <location>
        <begin position="674"/>
        <end position="690"/>
    </location>
</feature>
<feature type="compositionally biased region" description="Low complexity" evidence="3">
    <location>
        <begin position="238"/>
        <end position="250"/>
    </location>
</feature>
<evidence type="ECO:0000313" key="5">
    <source>
        <dbReference type="Proteomes" id="UP000046393"/>
    </source>
</evidence>
<evidence type="ECO:0000259" key="4">
    <source>
        <dbReference type="Pfam" id="PF03915"/>
    </source>
</evidence>
<feature type="compositionally biased region" description="Polar residues" evidence="3">
    <location>
        <begin position="721"/>
        <end position="730"/>
    </location>
</feature>
<accession>A0A0N5AUP5</accession>
<reference evidence="6" key="1">
    <citation type="submission" date="2017-02" db="UniProtKB">
        <authorList>
            <consortium name="WormBaseParasite"/>
        </authorList>
    </citation>
    <scope>IDENTIFICATION</scope>
</reference>
<evidence type="ECO:0000256" key="1">
    <source>
        <dbReference type="ARBA" id="ARBA00023054"/>
    </source>
</evidence>
<dbReference type="GO" id="GO:0005737">
    <property type="term" value="C:cytoplasm"/>
    <property type="evidence" value="ECO:0007669"/>
    <property type="project" value="TreeGrafter"/>
</dbReference>
<dbReference type="SUPFAM" id="SSF58113">
    <property type="entry name" value="Apolipoprotein A-I"/>
    <property type="match status" value="1"/>
</dbReference>
<feature type="domain" description="Actin interacting protein 3-like C-terminal" evidence="4">
    <location>
        <begin position="95"/>
        <end position="509"/>
    </location>
</feature>
<feature type="region of interest" description="Disordered" evidence="3">
    <location>
        <begin position="36"/>
        <end position="55"/>
    </location>
</feature>
<feature type="region of interest" description="Disordered" evidence="3">
    <location>
        <begin position="649"/>
        <end position="690"/>
    </location>
</feature>
<proteinExistence type="predicted"/>
<feature type="region of interest" description="Disordered" evidence="3">
    <location>
        <begin position="596"/>
        <end position="633"/>
    </location>
</feature>
<dbReference type="AlphaFoldDB" id="A0A0N5AUP5"/>
<dbReference type="InterPro" id="IPR051825">
    <property type="entry name" value="SRCIN1"/>
</dbReference>
<dbReference type="WBParaSite" id="SMUV_0000858401-mRNA-1">
    <property type="protein sequence ID" value="SMUV_0000858401-mRNA-1"/>
    <property type="gene ID" value="SMUV_0000858401"/>
</dbReference>
<feature type="compositionally biased region" description="Basic and acidic residues" evidence="3">
    <location>
        <begin position="624"/>
        <end position="633"/>
    </location>
</feature>
<feature type="coiled-coil region" evidence="2">
    <location>
        <begin position="420"/>
        <end position="454"/>
    </location>
</feature>
<evidence type="ECO:0000256" key="2">
    <source>
        <dbReference type="SAM" id="Coils"/>
    </source>
</evidence>
<organism evidence="5 6">
    <name type="scientific">Syphacia muris</name>
    <dbReference type="NCBI Taxonomy" id="451379"/>
    <lineage>
        <taxon>Eukaryota</taxon>
        <taxon>Metazoa</taxon>
        <taxon>Ecdysozoa</taxon>
        <taxon>Nematoda</taxon>
        <taxon>Chromadorea</taxon>
        <taxon>Rhabditida</taxon>
        <taxon>Spirurina</taxon>
        <taxon>Oxyuridomorpha</taxon>
        <taxon>Oxyuroidea</taxon>
        <taxon>Oxyuridae</taxon>
        <taxon>Syphacia</taxon>
    </lineage>
</organism>